<dbReference type="Gene3D" id="3.30.1380.10">
    <property type="match status" value="1"/>
</dbReference>
<dbReference type="PANTHER" id="PTHR34385">
    <property type="entry name" value="D-ALANYL-D-ALANINE CARBOXYPEPTIDASE"/>
    <property type="match status" value="1"/>
</dbReference>
<dbReference type="Pfam" id="PF02557">
    <property type="entry name" value="VanY"/>
    <property type="match status" value="1"/>
</dbReference>
<comment type="caution">
    <text evidence="2">The sequence shown here is derived from an EMBL/GenBank/DDBJ whole genome shotgun (WGS) entry which is preliminary data.</text>
</comment>
<dbReference type="CDD" id="cd14852">
    <property type="entry name" value="LD-carboxypeptidase"/>
    <property type="match status" value="1"/>
</dbReference>
<name>A0A921IPB7_9ACTN</name>
<dbReference type="InterPro" id="IPR009045">
    <property type="entry name" value="Zn_M74/Hedgehog-like"/>
</dbReference>
<feature type="domain" description="D-alanyl-D-alanine carboxypeptidase-like core" evidence="1">
    <location>
        <begin position="91"/>
        <end position="218"/>
    </location>
</feature>
<dbReference type="GO" id="GO:0008233">
    <property type="term" value="F:peptidase activity"/>
    <property type="evidence" value="ECO:0007669"/>
    <property type="project" value="InterPro"/>
</dbReference>
<dbReference type="SUPFAM" id="SSF55166">
    <property type="entry name" value="Hedgehog/DD-peptidase"/>
    <property type="match status" value="1"/>
</dbReference>
<evidence type="ECO:0000259" key="1">
    <source>
        <dbReference type="Pfam" id="PF02557"/>
    </source>
</evidence>
<reference evidence="2" key="1">
    <citation type="journal article" date="2021" name="PeerJ">
        <title>Extensive microbial diversity within the chicken gut microbiome revealed by metagenomics and culture.</title>
        <authorList>
            <person name="Gilroy R."/>
            <person name="Ravi A."/>
            <person name="Getino M."/>
            <person name="Pursley I."/>
            <person name="Horton D.L."/>
            <person name="Alikhan N.F."/>
            <person name="Baker D."/>
            <person name="Gharbi K."/>
            <person name="Hall N."/>
            <person name="Watson M."/>
            <person name="Adriaenssens E.M."/>
            <person name="Foster-Nyarko E."/>
            <person name="Jarju S."/>
            <person name="Secka A."/>
            <person name="Antonio M."/>
            <person name="Oren A."/>
            <person name="Chaudhuri R.R."/>
            <person name="La Ragione R."/>
            <person name="Hildebrand F."/>
            <person name="Pallen M.J."/>
        </authorList>
    </citation>
    <scope>NUCLEOTIDE SEQUENCE</scope>
    <source>
        <strain evidence="2">ChiGjej2B2-7701</strain>
    </source>
</reference>
<dbReference type="EMBL" id="DYVF01000027">
    <property type="protein sequence ID" value="HJG30456.1"/>
    <property type="molecule type" value="Genomic_DNA"/>
</dbReference>
<dbReference type="Proteomes" id="UP000746751">
    <property type="component" value="Unassembled WGS sequence"/>
</dbReference>
<protein>
    <submittedName>
        <fullName evidence="2">M15 family metallopeptidase</fullName>
    </submittedName>
</protein>
<evidence type="ECO:0000313" key="2">
    <source>
        <dbReference type="EMBL" id="HJG30456.1"/>
    </source>
</evidence>
<sequence>MNRSGIRARGAAPRTIFLPRRNPKGRWLVAALIAGALLCAGGLGLLSTATDRPVAADRTDAEAWQLVLVNATHPLPEDHLVETVELDGGESVDVRIEEPLSELFRAAEQAGYHPFVRSGYRTRAEQERVLAERIAYYEDRGLGEQAAQAEASRWVAQPGTSEHELGLAVDINDEDGDEGLYAWLDVHAHEYGFIKRYPEDASQITGISHEPWHYRYVGTEAARDIYLGDLTLEEYLGAA</sequence>
<gene>
    <name evidence="2" type="ORF">K8U80_03560</name>
</gene>
<accession>A0A921IPB7</accession>
<dbReference type="PANTHER" id="PTHR34385:SF1">
    <property type="entry name" value="PEPTIDOGLYCAN L-ALANYL-D-GLUTAMATE ENDOPEPTIDASE CWLK"/>
    <property type="match status" value="1"/>
</dbReference>
<dbReference type="InterPro" id="IPR058193">
    <property type="entry name" value="VanY/YodJ_core_dom"/>
</dbReference>
<dbReference type="AlphaFoldDB" id="A0A921IPB7"/>
<proteinExistence type="predicted"/>
<dbReference type="InterPro" id="IPR052179">
    <property type="entry name" value="DD-CPase-like"/>
</dbReference>
<reference evidence="2" key="2">
    <citation type="submission" date="2021-09" db="EMBL/GenBank/DDBJ databases">
        <authorList>
            <person name="Gilroy R."/>
        </authorList>
    </citation>
    <scope>NUCLEOTIDE SEQUENCE</scope>
    <source>
        <strain evidence="2">ChiGjej2B2-7701</strain>
    </source>
</reference>
<organism evidence="2 3">
    <name type="scientific">Collinsella ihumii</name>
    <dbReference type="NCBI Taxonomy" id="1720204"/>
    <lineage>
        <taxon>Bacteria</taxon>
        <taxon>Bacillati</taxon>
        <taxon>Actinomycetota</taxon>
        <taxon>Coriobacteriia</taxon>
        <taxon>Coriobacteriales</taxon>
        <taxon>Coriobacteriaceae</taxon>
        <taxon>Collinsella</taxon>
    </lineage>
</organism>
<dbReference type="GO" id="GO:0006508">
    <property type="term" value="P:proteolysis"/>
    <property type="evidence" value="ECO:0007669"/>
    <property type="project" value="InterPro"/>
</dbReference>
<dbReference type="InterPro" id="IPR003709">
    <property type="entry name" value="VanY-like_core_dom"/>
</dbReference>
<evidence type="ECO:0000313" key="3">
    <source>
        <dbReference type="Proteomes" id="UP000746751"/>
    </source>
</evidence>